<protein>
    <submittedName>
        <fullName evidence="3">Putative F-box domain-containing protein</fullName>
    </submittedName>
</protein>
<reference evidence="3 4" key="1">
    <citation type="journal article" date="2018" name="Nat. Genet.">
        <title>The Rosa genome provides new insights in the design of modern roses.</title>
        <authorList>
            <person name="Bendahmane M."/>
        </authorList>
    </citation>
    <scope>NUCLEOTIDE SEQUENCE [LARGE SCALE GENOMIC DNA]</scope>
    <source>
        <strain evidence="4">cv. Old Blush</strain>
    </source>
</reference>
<evidence type="ECO:0000313" key="4">
    <source>
        <dbReference type="Proteomes" id="UP000238479"/>
    </source>
</evidence>
<dbReference type="Gramene" id="PRQ23650">
    <property type="protein sequence ID" value="PRQ23650"/>
    <property type="gene ID" value="RchiOBHm_Chr6g0263701"/>
</dbReference>
<dbReference type="Pfam" id="PF00646">
    <property type="entry name" value="F-box"/>
    <property type="match status" value="1"/>
</dbReference>
<evidence type="ECO:0000259" key="1">
    <source>
        <dbReference type="Pfam" id="PF00646"/>
    </source>
</evidence>
<dbReference type="InterPro" id="IPR050796">
    <property type="entry name" value="SCF_F-box_component"/>
</dbReference>
<sequence length="387" mass="44661">MENMKQFAGHTRVGDIEVLVDNILMNLPVKNICQCQLVSKSWQTMIADSEFNHMVCQRNCPVSIFVKYVDFPQTVCIIHYSSDTSYSVEEFDLPSGFKEILGSCYGLICLGDEEQQKLLFLNPFTRWIQIIQELGDTSGNYGFGYDLTIEDFKLVKLLDNYSAPYDTRRVMIYSMKDHCWREKSYESWQFKLDPSAANFVADKLYWRGFLLKTPQQQVVEEDVLITFNICSETFGRVRLPEELCGRYVTFGVIENKLSACLSAQDISIWFLNDDQFQRSITLANYKANLHCLVRPLYLRGNTIFLLRAKRKITKYNITEDSKVQILGFNKTPVSLQALGFGLMSEPKARMEAIGFVQSLFPLVCQRNGKHDDEPSKEISKRRKLCPC</sequence>
<dbReference type="NCBIfam" id="TIGR01640">
    <property type="entry name" value="F_box_assoc_1"/>
    <property type="match status" value="1"/>
</dbReference>
<dbReference type="InterPro" id="IPR017451">
    <property type="entry name" value="F-box-assoc_interact_dom"/>
</dbReference>
<dbReference type="InterPro" id="IPR036047">
    <property type="entry name" value="F-box-like_dom_sf"/>
</dbReference>
<feature type="domain" description="F-box" evidence="1">
    <location>
        <begin position="19"/>
        <end position="52"/>
    </location>
</feature>
<dbReference type="Gene3D" id="1.20.1280.50">
    <property type="match status" value="1"/>
</dbReference>
<name>A0A2P6PNZ3_ROSCH</name>
<dbReference type="InterPro" id="IPR006527">
    <property type="entry name" value="F-box-assoc_dom_typ1"/>
</dbReference>
<evidence type="ECO:0000259" key="2">
    <source>
        <dbReference type="Pfam" id="PF07734"/>
    </source>
</evidence>
<dbReference type="InterPro" id="IPR001810">
    <property type="entry name" value="F-box_dom"/>
</dbReference>
<dbReference type="PANTHER" id="PTHR31672">
    <property type="entry name" value="BNACNNG10540D PROTEIN"/>
    <property type="match status" value="1"/>
</dbReference>
<dbReference type="PANTHER" id="PTHR31672:SF13">
    <property type="entry name" value="F-BOX PROTEIN CPR30-LIKE"/>
    <property type="match status" value="1"/>
</dbReference>
<dbReference type="SUPFAM" id="SSF81383">
    <property type="entry name" value="F-box domain"/>
    <property type="match status" value="1"/>
</dbReference>
<dbReference type="EMBL" id="PDCK01000044">
    <property type="protein sequence ID" value="PRQ23650.1"/>
    <property type="molecule type" value="Genomic_DNA"/>
</dbReference>
<accession>A0A2P6PNZ3</accession>
<feature type="domain" description="F-box associated beta-propeller type 1" evidence="2">
    <location>
        <begin position="103"/>
        <end position="269"/>
    </location>
</feature>
<evidence type="ECO:0000313" key="3">
    <source>
        <dbReference type="EMBL" id="PRQ23650.1"/>
    </source>
</evidence>
<gene>
    <name evidence="3" type="ORF">RchiOBHm_Chr6g0263701</name>
</gene>
<comment type="caution">
    <text evidence="3">The sequence shown here is derived from an EMBL/GenBank/DDBJ whole genome shotgun (WGS) entry which is preliminary data.</text>
</comment>
<dbReference type="Pfam" id="PF07734">
    <property type="entry name" value="FBA_1"/>
    <property type="match status" value="1"/>
</dbReference>
<dbReference type="Proteomes" id="UP000238479">
    <property type="component" value="Chromosome 6"/>
</dbReference>
<organism evidence="3 4">
    <name type="scientific">Rosa chinensis</name>
    <name type="common">China rose</name>
    <dbReference type="NCBI Taxonomy" id="74649"/>
    <lineage>
        <taxon>Eukaryota</taxon>
        <taxon>Viridiplantae</taxon>
        <taxon>Streptophyta</taxon>
        <taxon>Embryophyta</taxon>
        <taxon>Tracheophyta</taxon>
        <taxon>Spermatophyta</taxon>
        <taxon>Magnoliopsida</taxon>
        <taxon>eudicotyledons</taxon>
        <taxon>Gunneridae</taxon>
        <taxon>Pentapetalae</taxon>
        <taxon>rosids</taxon>
        <taxon>fabids</taxon>
        <taxon>Rosales</taxon>
        <taxon>Rosaceae</taxon>
        <taxon>Rosoideae</taxon>
        <taxon>Rosoideae incertae sedis</taxon>
        <taxon>Rosa</taxon>
    </lineage>
</organism>
<proteinExistence type="predicted"/>
<dbReference type="AlphaFoldDB" id="A0A2P6PNZ3"/>
<keyword evidence="4" id="KW-1185">Reference proteome</keyword>